<reference evidence="2 3" key="1">
    <citation type="submission" date="2024-07" db="EMBL/GenBank/DDBJ databases">
        <authorList>
            <person name="Thanompreechachai J."/>
            <person name="Duangmal K."/>
        </authorList>
    </citation>
    <scope>NUCLEOTIDE SEQUENCE [LARGE SCALE GENOMIC DNA]</scope>
    <source>
        <strain evidence="2 3">TBRC 1896</strain>
    </source>
</reference>
<feature type="transmembrane region" description="Helical" evidence="1">
    <location>
        <begin position="6"/>
        <end position="28"/>
    </location>
</feature>
<keyword evidence="3" id="KW-1185">Reference proteome</keyword>
<evidence type="ECO:0000256" key="1">
    <source>
        <dbReference type="SAM" id="Phobius"/>
    </source>
</evidence>
<keyword evidence="1" id="KW-0812">Transmembrane</keyword>
<organism evidence="2 3">
    <name type="scientific">Kineococcus mangrovi</name>
    <dbReference type="NCBI Taxonomy" id="1660183"/>
    <lineage>
        <taxon>Bacteria</taxon>
        <taxon>Bacillati</taxon>
        <taxon>Actinomycetota</taxon>
        <taxon>Actinomycetes</taxon>
        <taxon>Kineosporiales</taxon>
        <taxon>Kineosporiaceae</taxon>
        <taxon>Kineococcus</taxon>
    </lineage>
</organism>
<proteinExistence type="predicted"/>
<keyword evidence="1" id="KW-0472">Membrane</keyword>
<dbReference type="Proteomes" id="UP001566476">
    <property type="component" value="Unassembled WGS sequence"/>
</dbReference>
<evidence type="ECO:0000313" key="3">
    <source>
        <dbReference type="Proteomes" id="UP001566476"/>
    </source>
</evidence>
<feature type="transmembrane region" description="Helical" evidence="1">
    <location>
        <begin position="120"/>
        <end position="137"/>
    </location>
</feature>
<protein>
    <recommendedName>
        <fullName evidence="4">DUF2306 domain-containing protein</fullName>
    </recommendedName>
</protein>
<dbReference type="EMBL" id="JBGGTQ010000006">
    <property type="protein sequence ID" value="MEZ0493516.1"/>
    <property type="molecule type" value="Genomic_DNA"/>
</dbReference>
<comment type="caution">
    <text evidence="2">The sequence shown here is derived from an EMBL/GenBank/DDBJ whole genome shotgun (WGS) entry which is preliminary data.</text>
</comment>
<feature type="transmembrane region" description="Helical" evidence="1">
    <location>
        <begin position="64"/>
        <end position="85"/>
    </location>
</feature>
<sequence length="154" mass="15857">MDAHAVLLGTHVAAGCTGLLVGAAALAVPKRRGWHVRLGATYQVVVALMTSTAVALSLTAPTTLWGLLVIAVATEAAAVAGLVVARRRRPGWLPVHVSLTAGSYVSFVTAALVVNWSSPLAWVVPTLVGSPAIAWASRRAGRAGRSRPLATVPR</sequence>
<gene>
    <name evidence="2" type="ORF">AB2L28_14855</name>
</gene>
<dbReference type="RefSeq" id="WP_370719753.1">
    <property type="nucleotide sequence ID" value="NZ_JBGGTQ010000006.1"/>
</dbReference>
<keyword evidence="1" id="KW-1133">Transmembrane helix</keyword>
<feature type="transmembrane region" description="Helical" evidence="1">
    <location>
        <begin position="40"/>
        <end position="58"/>
    </location>
</feature>
<evidence type="ECO:0008006" key="4">
    <source>
        <dbReference type="Google" id="ProtNLM"/>
    </source>
</evidence>
<name>A0ABV4I4C0_9ACTN</name>
<feature type="transmembrane region" description="Helical" evidence="1">
    <location>
        <begin position="92"/>
        <end position="114"/>
    </location>
</feature>
<evidence type="ECO:0000313" key="2">
    <source>
        <dbReference type="EMBL" id="MEZ0493516.1"/>
    </source>
</evidence>
<accession>A0ABV4I4C0</accession>